<keyword evidence="3" id="KW-1185">Reference proteome</keyword>
<protein>
    <submittedName>
        <fullName evidence="2">Uncharacterized protein</fullName>
    </submittedName>
</protein>
<dbReference type="AlphaFoldDB" id="A0A8C4VDJ1"/>
<dbReference type="Pfam" id="PF15370">
    <property type="entry name" value="NOPCHAP1"/>
    <property type="match status" value="1"/>
</dbReference>
<evidence type="ECO:0000313" key="3">
    <source>
        <dbReference type="Proteomes" id="UP000694562"/>
    </source>
</evidence>
<reference evidence="2" key="1">
    <citation type="submission" date="2025-08" db="UniProtKB">
        <authorList>
            <consortium name="Ensembl"/>
        </authorList>
    </citation>
    <scope>IDENTIFICATION</scope>
</reference>
<proteinExistence type="predicted"/>
<dbReference type="OMA" id="RGRKENC"/>
<dbReference type="OrthoDB" id="1112980at2759"/>
<feature type="compositionally biased region" description="Basic and acidic residues" evidence="1">
    <location>
        <begin position="8"/>
        <end position="19"/>
    </location>
</feature>
<accession>A0A8C4VDJ1</accession>
<sequence length="300" mass="32602">MRMPQVEGGREERGRKKNQDLTTVTAARSTASLFLSIDRTKDGMCKSPSVCCKMELAAVDLRERRCSCRIPDMRSGGSAPEEHPTPAAATGLLCPSPPSRGSRAGVSARPAATGLLFPSRPPGGAAPRRGERPARSYFRVERGMARDGGAAGMAASRELLAVGRRGGLEETLLINSKCSSKKATTLQTVKMPRSNVLDRVQSFLPQMAHANDELRRKMVTAPAHQFDIENVDSATEKVIEMNVAVVELNDSDIDEEILTSEDDSESEDDYITDEVTIDNIKFPKQKGEKGKIEILDSEAN</sequence>
<name>A0A8C4VDJ1_FALTI</name>
<evidence type="ECO:0000313" key="2">
    <source>
        <dbReference type="Ensembl" id="ENSFTIP00000025302.1"/>
    </source>
</evidence>
<dbReference type="GO" id="GO:0062064">
    <property type="term" value="F:box C/D methylation guide snoRNP complex binding"/>
    <property type="evidence" value="ECO:0007669"/>
    <property type="project" value="TreeGrafter"/>
</dbReference>
<dbReference type="Proteomes" id="UP000694562">
    <property type="component" value="Unplaced"/>
</dbReference>
<organism evidence="2 3">
    <name type="scientific">Falco tinnunculus</name>
    <name type="common">Common kestrel</name>
    <dbReference type="NCBI Taxonomy" id="100819"/>
    <lineage>
        <taxon>Eukaryota</taxon>
        <taxon>Metazoa</taxon>
        <taxon>Chordata</taxon>
        <taxon>Craniata</taxon>
        <taxon>Vertebrata</taxon>
        <taxon>Euteleostomi</taxon>
        <taxon>Archelosauria</taxon>
        <taxon>Archosauria</taxon>
        <taxon>Dinosauria</taxon>
        <taxon>Saurischia</taxon>
        <taxon>Theropoda</taxon>
        <taxon>Coelurosauria</taxon>
        <taxon>Aves</taxon>
        <taxon>Neognathae</taxon>
        <taxon>Neoaves</taxon>
        <taxon>Telluraves</taxon>
        <taxon>Australaves</taxon>
        <taxon>Falconiformes</taxon>
        <taxon>Falconidae</taxon>
        <taxon>Falco</taxon>
    </lineage>
</organism>
<evidence type="ECO:0000256" key="1">
    <source>
        <dbReference type="SAM" id="MobiDB-lite"/>
    </source>
</evidence>
<dbReference type="PANTHER" id="PTHR28674">
    <property type="entry name" value="SIMILAR TO DNA SEGMENT, CHR 10, WAYNE STATE UNIVERSITY 102,-EXPRESSED"/>
    <property type="match status" value="1"/>
</dbReference>
<feature type="region of interest" description="Disordered" evidence="1">
    <location>
        <begin position="1"/>
        <end position="22"/>
    </location>
</feature>
<dbReference type="InterPro" id="IPR027921">
    <property type="entry name" value="NOPCHAP1"/>
</dbReference>
<dbReference type="GO" id="GO:0000492">
    <property type="term" value="P:box C/D snoRNP assembly"/>
    <property type="evidence" value="ECO:0007669"/>
    <property type="project" value="InterPro"/>
</dbReference>
<feature type="region of interest" description="Disordered" evidence="1">
    <location>
        <begin position="95"/>
        <end position="135"/>
    </location>
</feature>
<reference evidence="2" key="2">
    <citation type="submission" date="2025-09" db="UniProtKB">
        <authorList>
            <consortium name="Ensembl"/>
        </authorList>
    </citation>
    <scope>IDENTIFICATION</scope>
</reference>
<dbReference type="PANTHER" id="PTHR28674:SF1">
    <property type="entry name" value="NOP PROTEIN CHAPERONE 1"/>
    <property type="match status" value="1"/>
</dbReference>
<dbReference type="Ensembl" id="ENSFTIT00000026368.1">
    <property type="protein sequence ID" value="ENSFTIP00000025302.1"/>
    <property type="gene ID" value="ENSFTIG00000016103.1"/>
</dbReference>